<reference evidence="1" key="1">
    <citation type="submission" date="2021-06" db="EMBL/GenBank/DDBJ databases">
        <authorList>
            <person name="Kallberg Y."/>
            <person name="Tangrot J."/>
            <person name="Rosling A."/>
        </authorList>
    </citation>
    <scope>NUCLEOTIDE SEQUENCE</scope>
    <source>
        <strain evidence="1">MA461A</strain>
    </source>
</reference>
<sequence length="78" mass="8963">NRRPEYIEQIKKAEEMTNNILASNAKTSLDYKLHPGAIYTSRLLKTSNLPKPINTTDYENQLSKLIKDSELINLEISE</sequence>
<comment type="caution">
    <text evidence="1">The sequence shown here is derived from an EMBL/GenBank/DDBJ whole genome shotgun (WGS) entry which is preliminary data.</text>
</comment>
<feature type="non-terminal residue" evidence="1">
    <location>
        <position position="1"/>
    </location>
</feature>
<name>A0ACA9RF30_9GLOM</name>
<accession>A0ACA9RF30</accession>
<protein>
    <submittedName>
        <fullName evidence="1">256_t:CDS:1</fullName>
    </submittedName>
</protein>
<organism evidence="1 2">
    <name type="scientific">Racocetra persica</name>
    <dbReference type="NCBI Taxonomy" id="160502"/>
    <lineage>
        <taxon>Eukaryota</taxon>
        <taxon>Fungi</taxon>
        <taxon>Fungi incertae sedis</taxon>
        <taxon>Mucoromycota</taxon>
        <taxon>Glomeromycotina</taxon>
        <taxon>Glomeromycetes</taxon>
        <taxon>Diversisporales</taxon>
        <taxon>Gigasporaceae</taxon>
        <taxon>Racocetra</taxon>
    </lineage>
</organism>
<dbReference type="Proteomes" id="UP000789920">
    <property type="component" value="Unassembled WGS sequence"/>
</dbReference>
<evidence type="ECO:0000313" key="1">
    <source>
        <dbReference type="EMBL" id="CAG8791279.1"/>
    </source>
</evidence>
<gene>
    <name evidence="1" type="ORF">RPERSI_LOCUS19197</name>
</gene>
<dbReference type="EMBL" id="CAJVQC010052183">
    <property type="protein sequence ID" value="CAG8791279.1"/>
    <property type="molecule type" value="Genomic_DNA"/>
</dbReference>
<proteinExistence type="predicted"/>
<keyword evidence="2" id="KW-1185">Reference proteome</keyword>
<evidence type="ECO:0000313" key="2">
    <source>
        <dbReference type="Proteomes" id="UP000789920"/>
    </source>
</evidence>
<feature type="non-terminal residue" evidence="1">
    <location>
        <position position="78"/>
    </location>
</feature>